<keyword evidence="4" id="KW-0677">Repeat</keyword>
<accession>A0A7S2NNA1</accession>
<dbReference type="GO" id="GO:0006606">
    <property type="term" value="P:protein import into nucleus"/>
    <property type="evidence" value="ECO:0007669"/>
    <property type="project" value="InterPro"/>
</dbReference>
<feature type="domain" description="Stalled ribosome sensor GCN1-like HEAT repeats region" evidence="7">
    <location>
        <begin position="176"/>
        <end position="304"/>
    </location>
</feature>
<dbReference type="EMBL" id="HBGW01030731">
    <property type="protein sequence ID" value="CAD9551128.1"/>
    <property type="molecule type" value="Transcribed_RNA"/>
</dbReference>
<dbReference type="InterPro" id="IPR040122">
    <property type="entry name" value="Importin_beta"/>
</dbReference>
<dbReference type="SUPFAM" id="SSF48371">
    <property type="entry name" value="ARM repeat"/>
    <property type="match status" value="2"/>
</dbReference>
<dbReference type="InterPro" id="IPR057546">
    <property type="entry name" value="HEAT_GCN1"/>
</dbReference>
<dbReference type="InterPro" id="IPR016024">
    <property type="entry name" value="ARM-type_fold"/>
</dbReference>
<reference evidence="8" key="1">
    <citation type="submission" date="2021-01" db="EMBL/GenBank/DDBJ databases">
        <authorList>
            <person name="Corre E."/>
            <person name="Pelletier E."/>
            <person name="Niang G."/>
            <person name="Scheremetjew M."/>
            <person name="Finn R."/>
            <person name="Kale V."/>
            <person name="Holt S."/>
            <person name="Cochrane G."/>
            <person name="Meng A."/>
            <person name="Brown T."/>
            <person name="Cohen L."/>
        </authorList>
    </citation>
    <scope>NUCLEOTIDE SEQUENCE</scope>
    <source>
        <strain evidence="8">RCC3387</strain>
    </source>
</reference>
<dbReference type="AlphaFoldDB" id="A0A7S2NNA1"/>
<dbReference type="Gene3D" id="1.25.10.10">
    <property type="entry name" value="Leucine-rich Repeat Variant"/>
    <property type="match status" value="1"/>
</dbReference>
<organism evidence="8">
    <name type="scientific">Zooxanthella nutricula</name>
    <dbReference type="NCBI Taxonomy" id="1333877"/>
    <lineage>
        <taxon>Eukaryota</taxon>
        <taxon>Sar</taxon>
        <taxon>Alveolata</taxon>
        <taxon>Dinophyceae</taxon>
        <taxon>Peridiniales</taxon>
        <taxon>Peridiniales incertae sedis</taxon>
        <taxon>Zooxanthella</taxon>
    </lineage>
</organism>
<evidence type="ECO:0000256" key="6">
    <source>
        <dbReference type="SAM" id="MobiDB-lite"/>
    </source>
</evidence>
<keyword evidence="2" id="KW-0813">Transport</keyword>
<dbReference type="GO" id="GO:0005634">
    <property type="term" value="C:nucleus"/>
    <property type="evidence" value="ECO:0007669"/>
    <property type="project" value="UniProtKB-SubCell"/>
</dbReference>
<keyword evidence="3" id="KW-0963">Cytoplasm</keyword>
<evidence type="ECO:0000256" key="2">
    <source>
        <dbReference type="ARBA" id="ARBA00022448"/>
    </source>
</evidence>
<evidence type="ECO:0000256" key="3">
    <source>
        <dbReference type="ARBA" id="ARBA00022490"/>
    </source>
</evidence>
<dbReference type="GO" id="GO:0005737">
    <property type="term" value="C:cytoplasm"/>
    <property type="evidence" value="ECO:0007669"/>
    <property type="project" value="UniProtKB-SubCell"/>
</dbReference>
<name>A0A7S2NNA1_9DINO</name>
<keyword evidence="5" id="KW-0653">Protein transport</keyword>
<proteinExistence type="predicted"/>
<sequence>MLEAPTPGETTAPLVQAIPEVIKVLQGLANPQSEEMLKDTLEILAQAIEAEAEFFKRSGCLKELSETLVQLASVGAEAFSMEEIRHSAMEALMSLAEKLIEDVAQPPGLVLLEALVQLNVQWMQEVEEDVDVWTTEGKDMDDDDCDDDVVGIGEENLDRLAEELDDKFSDESDDIIMPIVFKAIRAAMQRPDATWKTARSAIMALAQVVEYVDSEDWVDQVVEFVIQQLTHAHPRVRYAAFWAIGQVCYDQSPHVQEKYHGELLPAIVVGIDDANIRVATEAVSAFSALGEELDCDDLEDCMDDLLMRMFNHLHAGESQMMQEHCLSGIAVIAKAGDELFTPYYGRVMPMLKKVIQSCTKDEQRSLQGKAFECCALIGVAVGKERFMADVGEIMEAMLSVVKDGFAADDPRRDAFFEATQDIARTTGKDFKPFAGRVVPSIFTVLKQDVAETAKDDLLLEDDSDDDYNDLLDDDNLQTFGLKTSVVEEMLEALDLLNTLLEALEEEFCDFMPMTCENLLTMLDRGLPDSLRQKLFKTWEYLAGCARTAVAGGRLDTGSLRQLVTEFLKKTVGAMLTAAGKADTLTEDISTQLQAQSAGLAGVVRKAGEGVLTKEGVKDIVTVIVQMLDKLPCDKDTPTEPGLNRRRGAPAPEEDSDGEEREVKDETPISAQSVRFSLCDVAGALMQANRDDFCEVALPTFMEMVKSLVRPERSEGDRCLGFYLADSVVGCLADKSVPYWNGFMNEALAGMLDASPVVRQFAASAIGNGSTQAVFGPVAPAAATQVHKVLCKQGERHRRRRAVQLGSVQMALAVDTCIRALGQICEHHGQQLGADQGAAWSLWLQNLPIKYNLEAGKAAHAQLVDLVSRNHPMLATPQMMPRILAVFADIYKSKFSGEELDTRIAQAVASLGEGPLKELCSSVPETKQRKVEQMLKTARAGA</sequence>
<protein>
    <recommendedName>
        <fullName evidence="7">Stalled ribosome sensor GCN1-like HEAT repeats region domain-containing protein</fullName>
    </recommendedName>
</protein>
<evidence type="ECO:0000256" key="5">
    <source>
        <dbReference type="ARBA" id="ARBA00022927"/>
    </source>
</evidence>
<dbReference type="Pfam" id="PF18808">
    <property type="entry name" value="Importin_rep_4"/>
    <property type="match status" value="1"/>
</dbReference>
<feature type="region of interest" description="Disordered" evidence="6">
    <location>
        <begin position="633"/>
        <end position="666"/>
    </location>
</feature>
<evidence type="ECO:0000259" key="7">
    <source>
        <dbReference type="Pfam" id="PF23271"/>
    </source>
</evidence>
<evidence type="ECO:0000313" key="8">
    <source>
        <dbReference type="EMBL" id="CAD9551128.1"/>
    </source>
</evidence>
<gene>
    <name evidence="8" type="ORF">BRAN1462_LOCUS19440</name>
</gene>
<evidence type="ECO:0000256" key="1">
    <source>
        <dbReference type="ARBA" id="ARBA00004496"/>
    </source>
</evidence>
<dbReference type="Pfam" id="PF23271">
    <property type="entry name" value="HEAT_GCN1"/>
    <property type="match status" value="1"/>
</dbReference>
<evidence type="ECO:0000256" key="4">
    <source>
        <dbReference type="ARBA" id="ARBA00022737"/>
    </source>
</evidence>
<comment type="subcellular location">
    <subcellularLocation>
        <location evidence="1">Cytoplasm</location>
    </subcellularLocation>
</comment>
<dbReference type="InterPro" id="IPR041653">
    <property type="entry name" value="Importin_rep_4"/>
</dbReference>
<dbReference type="PANTHER" id="PTHR10527">
    <property type="entry name" value="IMPORTIN BETA"/>
    <property type="match status" value="1"/>
</dbReference>
<dbReference type="InterPro" id="IPR011989">
    <property type="entry name" value="ARM-like"/>
</dbReference>